<name>A0A5D3YKD7_9BACT</name>
<protein>
    <submittedName>
        <fullName evidence="8">Amino acid transporter</fullName>
    </submittedName>
</protein>
<evidence type="ECO:0000256" key="6">
    <source>
        <dbReference type="ARBA" id="ARBA00023136"/>
    </source>
</evidence>
<dbReference type="AlphaFoldDB" id="A0A5D3YKD7"/>
<evidence type="ECO:0000256" key="7">
    <source>
        <dbReference type="SAM" id="Phobius"/>
    </source>
</evidence>
<evidence type="ECO:0000313" key="9">
    <source>
        <dbReference type="Proteomes" id="UP000324595"/>
    </source>
</evidence>
<feature type="transmembrane region" description="Helical" evidence="7">
    <location>
        <begin position="199"/>
        <end position="224"/>
    </location>
</feature>
<dbReference type="PANTHER" id="PTHR42770:SF11">
    <property type="entry name" value="INNER MEMBRANE TRANSPORT PROTEIN YBAT"/>
    <property type="match status" value="1"/>
</dbReference>
<keyword evidence="3" id="KW-1003">Cell membrane</keyword>
<evidence type="ECO:0000256" key="4">
    <source>
        <dbReference type="ARBA" id="ARBA00022692"/>
    </source>
</evidence>
<keyword evidence="2" id="KW-0813">Transport</keyword>
<dbReference type="GO" id="GO:0022857">
    <property type="term" value="F:transmembrane transporter activity"/>
    <property type="evidence" value="ECO:0007669"/>
    <property type="project" value="InterPro"/>
</dbReference>
<evidence type="ECO:0000256" key="5">
    <source>
        <dbReference type="ARBA" id="ARBA00022989"/>
    </source>
</evidence>
<dbReference type="PROSITE" id="PS00218">
    <property type="entry name" value="AMINO_ACID_PERMEASE_1"/>
    <property type="match status" value="1"/>
</dbReference>
<dbReference type="Proteomes" id="UP000324595">
    <property type="component" value="Unassembled WGS sequence"/>
</dbReference>
<feature type="transmembrane region" description="Helical" evidence="7">
    <location>
        <begin position="132"/>
        <end position="150"/>
    </location>
</feature>
<dbReference type="OrthoDB" id="9806937at2"/>
<dbReference type="GO" id="GO:0006865">
    <property type="term" value="P:amino acid transport"/>
    <property type="evidence" value="ECO:0007669"/>
    <property type="project" value="InterPro"/>
</dbReference>
<evidence type="ECO:0000313" key="8">
    <source>
        <dbReference type="EMBL" id="TYP92192.1"/>
    </source>
</evidence>
<feature type="transmembrane region" description="Helical" evidence="7">
    <location>
        <begin position="417"/>
        <end position="436"/>
    </location>
</feature>
<dbReference type="EMBL" id="VNHY01000004">
    <property type="protein sequence ID" value="TYP92192.1"/>
    <property type="molecule type" value="Genomic_DNA"/>
</dbReference>
<organism evidence="8 9">
    <name type="scientific">Fodinibius salinus</name>
    <dbReference type="NCBI Taxonomy" id="860790"/>
    <lineage>
        <taxon>Bacteria</taxon>
        <taxon>Pseudomonadati</taxon>
        <taxon>Balneolota</taxon>
        <taxon>Balneolia</taxon>
        <taxon>Balneolales</taxon>
        <taxon>Balneolaceae</taxon>
        <taxon>Fodinibius</taxon>
    </lineage>
</organism>
<feature type="transmembrane region" description="Helical" evidence="7">
    <location>
        <begin position="20"/>
        <end position="41"/>
    </location>
</feature>
<dbReference type="GO" id="GO:0005886">
    <property type="term" value="C:plasma membrane"/>
    <property type="evidence" value="ECO:0007669"/>
    <property type="project" value="UniProtKB-SubCell"/>
</dbReference>
<dbReference type="InterPro" id="IPR004840">
    <property type="entry name" value="Amino_acid_permease_CS"/>
</dbReference>
<feature type="transmembrane region" description="Helical" evidence="7">
    <location>
        <begin position="236"/>
        <end position="259"/>
    </location>
</feature>
<feature type="transmembrane region" description="Helical" evidence="7">
    <location>
        <begin position="391"/>
        <end position="411"/>
    </location>
</feature>
<feature type="transmembrane region" description="Helical" evidence="7">
    <location>
        <begin position="335"/>
        <end position="354"/>
    </location>
</feature>
<dbReference type="InterPro" id="IPR002293">
    <property type="entry name" value="AA/rel_permease1"/>
</dbReference>
<feature type="transmembrane region" description="Helical" evidence="7">
    <location>
        <begin position="87"/>
        <end position="112"/>
    </location>
</feature>
<reference evidence="8 9" key="1">
    <citation type="submission" date="2019-07" db="EMBL/GenBank/DDBJ databases">
        <title>Genomic Encyclopedia of Archaeal and Bacterial Type Strains, Phase II (KMG-II): from individual species to whole genera.</title>
        <authorList>
            <person name="Goeker M."/>
        </authorList>
    </citation>
    <scope>NUCLEOTIDE SEQUENCE [LARGE SCALE GENOMIC DNA]</scope>
    <source>
        <strain evidence="8 9">DSM 21935</strain>
    </source>
</reference>
<feature type="transmembrane region" description="Helical" evidence="7">
    <location>
        <begin position="162"/>
        <end position="179"/>
    </location>
</feature>
<keyword evidence="9" id="KW-1185">Reference proteome</keyword>
<dbReference type="PANTHER" id="PTHR42770">
    <property type="entry name" value="AMINO ACID TRANSPORTER-RELATED"/>
    <property type="match status" value="1"/>
</dbReference>
<comment type="caution">
    <text evidence="8">The sequence shown here is derived from an EMBL/GenBank/DDBJ whole genome shotgun (WGS) entry which is preliminary data.</text>
</comment>
<evidence type="ECO:0000256" key="3">
    <source>
        <dbReference type="ARBA" id="ARBA00022475"/>
    </source>
</evidence>
<dbReference type="Gene3D" id="3.40.50.12370">
    <property type="match status" value="1"/>
</dbReference>
<proteinExistence type="predicted"/>
<gene>
    <name evidence="8" type="ORF">LX73_2445</name>
</gene>
<keyword evidence="6 7" id="KW-0472">Membrane</keyword>
<comment type="subcellular location">
    <subcellularLocation>
        <location evidence="1">Cell membrane</location>
        <topology evidence="1">Multi-pass membrane protein</topology>
    </subcellularLocation>
</comment>
<evidence type="ECO:0000256" key="2">
    <source>
        <dbReference type="ARBA" id="ARBA00022448"/>
    </source>
</evidence>
<accession>A0A5D3YKD7</accession>
<dbReference type="Gene3D" id="1.20.1740.10">
    <property type="entry name" value="Amino acid/polyamine transporter I"/>
    <property type="match status" value="1"/>
</dbReference>
<dbReference type="InterPro" id="IPR050367">
    <property type="entry name" value="APC_superfamily"/>
</dbReference>
<evidence type="ECO:0000256" key="1">
    <source>
        <dbReference type="ARBA" id="ARBA00004651"/>
    </source>
</evidence>
<feature type="transmembrane region" description="Helical" evidence="7">
    <location>
        <begin position="47"/>
        <end position="67"/>
    </location>
</feature>
<keyword evidence="4 7" id="KW-0812">Transmembrane</keyword>
<feature type="transmembrane region" description="Helical" evidence="7">
    <location>
        <begin position="279"/>
        <end position="300"/>
    </location>
</feature>
<dbReference type="RefSeq" id="WP_148899749.1">
    <property type="nucleotide sequence ID" value="NZ_VNHY01000004.1"/>
</dbReference>
<keyword evidence="5 7" id="KW-1133">Transmembrane helix</keyword>
<sequence length="697" mass="74780">MSEEHLQKDKLERTLGLPTALAIGIGTMVGAGIFVFPGIAAGYAGPAAMLSFALGGIVALLVALPTAELATAMPESGGGYYFISRSFGPLIGMVVGIAQWFGLVFASAFYLVGFGQYTVELFSKLGVSLGSPVVLVALASALVLTLINLLGTERAGDLQNSVVMALTSILTVLLGYGLLNTAGLIGTSSWPAPFFSEGMWPVFTTTAVIFTSYLGFVQIATVAGEIKEPHKTLPRALAGSVIVVMTLYILTIFVSTSVLPNDRLAELGETAMVAVSETLVGKIGAYGILGAGLLATLSSANASILSSSRAVYALSKDDFLPSFISNISERFGTPYVALYIVGVPIAAITLFGRVELLAEVASLLHLVIYGFICLSLIKLRQSEPLWFAPTYQVPGGILIPLLGAIASFGLIAMMRPLSLLLGTGVIAGAIAWYYVYARNISLDIPTPGHVVPSLREPRILLPVELMDSGESLPYYLLRAFGRLKVFLLGYKIVPEQTAPEQSREEEGEEVSEELESISDELQRYGIDVESEINYTPDISKTLARYGKEEHCQALLLPGEIQSLKRLLVPLSSLDQINVRMATLLRDLAYSSRLPITILIVGTEQEDIDVEGIQLLSREQLEMAGLKSRQIRTKKVEIPNMVKVVTQVAGDEDLLVLVESMSQEKEAFIKSTTDKIKEAVTCPTLVVLSKEEEGGSDN</sequence>
<dbReference type="Pfam" id="PF13520">
    <property type="entry name" value="AA_permease_2"/>
    <property type="match status" value="1"/>
</dbReference>